<organism evidence="4">
    <name type="scientific">marine metagenome</name>
    <dbReference type="NCBI Taxonomy" id="408172"/>
    <lineage>
        <taxon>unclassified sequences</taxon>
        <taxon>metagenomes</taxon>
        <taxon>ecological metagenomes</taxon>
    </lineage>
</organism>
<dbReference type="InterPro" id="IPR001865">
    <property type="entry name" value="Ribosomal_uS2"/>
</dbReference>
<evidence type="ECO:0000256" key="1">
    <source>
        <dbReference type="ARBA" id="ARBA00006242"/>
    </source>
</evidence>
<evidence type="ECO:0000256" key="2">
    <source>
        <dbReference type="ARBA" id="ARBA00022980"/>
    </source>
</evidence>
<comment type="similarity">
    <text evidence="1">Belongs to the universal ribosomal protein uS2 family.</text>
</comment>
<dbReference type="PANTHER" id="PTHR12534">
    <property type="entry name" value="30S RIBOSOMAL PROTEIN S2 PROKARYOTIC AND ORGANELLAR"/>
    <property type="match status" value="1"/>
</dbReference>
<evidence type="ECO:0008006" key="5">
    <source>
        <dbReference type="Google" id="ProtNLM"/>
    </source>
</evidence>
<sequence>MTEIKFDDLLRTGAHFGHVTSKWNPYYEPFVLMVRNGVHIINLEETIKNLNNAIQFLQDTVRDKGEILFVGTKKQAKDIVQEEADRCSMFYVVERWLGGTLTNFSTIKKSIKRLQMLEKEGSSIYENLTKKEIQMLNRERIKLSDQHRGIKDMRRLPDAVVVV</sequence>
<dbReference type="EMBL" id="UINC01040122">
    <property type="protein sequence ID" value="SVB39556.1"/>
    <property type="molecule type" value="Genomic_DNA"/>
</dbReference>
<dbReference type="SUPFAM" id="SSF52313">
    <property type="entry name" value="Ribosomal protein S2"/>
    <property type="match status" value="1"/>
</dbReference>
<gene>
    <name evidence="4" type="ORF">METZ01_LOCUS192410</name>
</gene>
<evidence type="ECO:0000256" key="3">
    <source>
        <dbReference type="ARBA" id="ARBA00023274"/>
    </source>
</evidence>
<name>A0A382DM39_9ZZZZ</name>
<dbReference type="InterPro" id="IPR023591">
    <property type="entry name" value="Ribosomal_uS2_flav_dom_sf"/>
</dbReference>
<dbReference type="GO" id="GO:0022627">
    <property type="term" value="C:cytosolic small ribosomal subunit"/>
    <property type="evidence" value="ECO:0007669"/>
    <property type="project" value="TreeGrafter"/>
</dbReference>
<dbReference type="PRINTS" id="PR00395">
    <property type="entry name" value="RIBOSOMALS2"/>
</dbReference>
<keyword evidence="2" id="KW-0689">Ribosomal protein</keyword>
<protein>
    <recommendedName>
        <fullName evidence="5">30S ribosomal protein S2</fullName>
    </recommendedName>
</protein>
<accession>A0A382DM39</accession>
<dbReference type="HAMAP" id="MF_00291_B">
    <property type="entry name" value="Ribosomal_uS2_B"/>
    <property type="match status" value="1"/>
</dbReference>
<feature type="non-terminal residue" evidence="4">
    <location>
        <position position="163"/>
    </location>
</feature>
<proteinExistence type="inferred from homology"/>
<dbReference type="NCBIfam" id="TIGR01011">
    <property type="entry name" value="rpsB_bact"/>
    <property type="match status" value="1"/>
</dbReference>
<reference evidence="4" key="1">
    <citation type="submission" date="2018-05" db="EMBL/GenBank/DDBJ databases">
        <authorList>
            <person name="Lanie J.A."/>
            <person name="Ng W.-L."/>
            <person name="Kazmierczak K.M."/>
            <person name="Andrzejewski T.M."/>
            <person name="Davidsen T.M."/>
            <person name="Wayne K.J."/>
            <person name="Tettelin H."/>
            <person name="Glass J.I."/>
            <person name="Rusch D."/>
            <person name="Podicherti R."/>
            <person name="Tsui H.-C.T."/>
            <person name="Winkler M.E."/>
        </authorList>
    </citation>
    <scope>NUCLEOTIDE SEQUENCE</scope>
</reference>
<dbReference type="CDD" id="cd01425">
    <property type="entry name" value="RPS2"/>
    <property type="match status" value="1"/>
</dbReference>
<dbReference type="Gene3D" id="1.10.287.610">
    <property type="entry name" value="Helix hairpin bin"/>
    <property type="match status" value="1"/>
</dbReference>
<dbReference type="InterPro" id="IPR005706">
    <property type="entry name" value="Ribosomal_uS2_bac/mit/plastid"/>
</dbReference>
<keyword evidence="3" id="KW-0687">Ribonucleoprotein</keyword>
<dbReference type="PANTHER" id="PTHR12534:SF0">
    <property type="entry name" value="SMALL RIBOSOMAL SUBUNIT PROTEIN US2M"/>
    <property type="match status" value="1"/>
</dbReference>
<evidence type="ECO:0000313" key="4">
    <source>
        <dbReference type="EMBL" id="SVB39556.1"/>
    </source>
</evidence>
<dbReference type="PROSITE" id="PS00962">
    <property type="entry name" value="RIBOSOMAL_S2_1"/>
    <property type="match status" value="1"/>
</dbReference>
<dbReference type="Gene3D" id="3.40.50.10490">
    <property type="entry name" value="Glucose-6-phosphate isomerase like protein, domain 1"/>
    <property type="match status" value="1"/>
</dbReference>
<dbReference type="AlphaFoldDB" id="A0A382DM39"/>
<dbReference type="GO" id="GO:0006412">
    <property type="term" value="P:translation"/>
    <property type="evidence" value="ECO:0007669"/>
    <property type="project" value="InterPro"/>
</dbReference>
<dbReference type="InterPro" id="IPR018130">
    <property type="entry name" value="Ribosomal_uS2_CS"/>
</dbReference>
<dbReference type="Pfam" id="PF00318">
    <property type="entry name" value="Ribosomal_S2"/>
    <property type="match status" value="1"/>
</dbReference>
<feature type="non-terminal residue" evidence="4">
    <location>
        <position position="1"/>
    </location>
</feature>
<dbReference type="GO" id="GO:0003735">
    <property type="term" value="F:structural constituent of ribosome"/>
    <property type="evidence" value="ECO:0007669"/>
    <property type="project" value="InterPro"/>
</dbReference>